<keyword evidence="3" id="KW-1185">Reference proteome</keyword>
<sequence length="300" mass="32758">MQPSSSNAPVSGAPAPQQQQHAQLPSIANILNGTGNSVASSIGQPRTISTYRLSVAATLPREPTSEEIIQSATREELQNYLDALIAADSKNEQMILDFHQQKIQLRERQRQRAEAGQTHSAGHPANSARKRKAETHIAVCITCLKPYDEADNHDAACITHPGTWDADLDDSAWDDMYEDDFMGRDHNHEDFFKDCPQAFVMDCCGKRGDTEGCYSARHVARFQSNQNQSSSGIHSGQPAAAAIRSSPSRGSIDQAFLSPILHGSSLVSPARPSETAQTSVIPRRSAHGDDDEDDDEDDEH</sequence>
<feature type="region of interest" description="Disordered" evidence="1">
    <location>
        <begin position="1"/>
        <end position="24"/>
    </location>
</feature>
<name>A0AAV9ULP7_9PEZI</name>
<evidence type="ECO:0000313" key="2">
    <source>
        <dbReference type="EMBL" id="KAK6343530.1"/>
    </source>
</evidence>
<comment type="caution">
    <text evidence="2">The sequence shown here is derived from an EMBL/GenBank/DDBJ whole genome shotgun (WGS) entry which is preliminary data.</text>
</comment>
<organism evidence="2 3">
    <name type="scientific">Orbilia blumenaviensis</name>
    <dbReference type="NCBI Taxonomy" id="1796055"/>
    <lineage>
        <taxon>Eukaryota</taxon>
        <taxon>Fungi</taxon>
        <taxon>Dikarya</taxon>
        <taxon>Ascomycota</taxon>
        <taxon>Pezizomycotina</taxon>
        <taxon>Orbiliomycetes</taxon>
        <taxon>Orbiliales</taxon>
        <taxon>Orbiliaceae</taxon>
        <taxon>Orbilia</taxon>
    </lineage>
</organism>
<proteinExistence type="predicted"/>
<feature type="compositionally biased region" description="Low complexity" evidence="1">
    <location>
        <begin position="238"/>
        <end position="247"/>
    </location>
</feature>
<dbReference type="PANTHER" id="PTHR38167">
    <property type="entry name" value="C2H2-TYPE DOMAIN-CONTAINING PROTEIN"/>
    <property type="match status" value="1"/>
</dbReference>
<feature type="compositionally biased region" description="Acidic residues" evidence="1">
    <location>
        <begin position="289"/>
        <end position="300"/>
    </location>
</feature>
<dbReference type="EMBL" id="JAVHNS010000009">
    <property type="protein sequence ID" value="KAK6343530.1"/>
    <property type="molecule type" value="Genomic_DNA"/>
</dbReference>
<feature type="region of interest" description="Disordered" evidence="1">
    <location>
        <begin position="264"/>
        <end position="300"/>
    </location>
</feature>
<feature type="compositionally biased region" description="Low complexity" evidence="1">
    <location>
        <begin position="13"/>
        <end position="24"/>
    </location>
</feature>
<reference evidence="2 3" key="1">
    <citation type="submission" date="2019-10" db="EMBL/GenBank/DDBJ databases">
        <authorList>
            <person name="Palmer J.M."/>
        </authorList>
    </citation>
    <scope>NUCLEOTIDE SEQUENCE [LARGE SCALE GENOMIC DNA]</scope>
    <source>
        <strain evidence="2 3">TWF730</strain>
    </source>
</reference>
<dbReference type="AlphaFoldDB" id="A0AAV9ULP7"/>
<feature type="compositionally biased region" description="Polar residues" evidence="1">
    <location>
        <begin position="224"/>
        <end position="234"/>
    </location>
</feature>
<gene>
    <name evidence="2" type="ORF">TWF730_011120</name>
</gene>
<dbReference type="Proteomes" id="UP001373714">
    <property type="component" value="Unassembled WGS sequence"/>
</dbReference>
<evidence type="ECO:0000313" key="3">
    <source>
        <dbReference type="Proteomes" id="UP001373714"/>
    </source>
</evidence>
<dbReference type="PANTHER" id="PTHR38167:SF1">
    <property type="entry name" value="C2H2-TYPE DOMAIN-CONTAINING PROTEIN"/>
    <property type="match status" value="1"/>
</dbReference>
<protein>
    <submittedName>
        <fullName evidence="2">Uncharacterized protein</fullName>
    </submittedName>
</protein>
<feature type="region of interest" description="Disordered" evidence="1">
    <location>
        <begin position="106"/>
        <end position="129"/>
    </location>
</feature>
<evidence type="ECO:0000256" key="1">
    <source>
        <dbReference type="SAM" id="MobiDB-lite"/>
    </source>
</evidence>
<accession>A0AAV9ULP7</accession>
<feature type="region of interest" description="Disordered" evidence="1">
    <location>
        <begin position="224"/>
        <end position="247"/>
    </location>
</feature>